<evidence type="ECO:0000256" key="9">
    <source>
        <dbReference type="ARBA" id="ARBA00023180"/>
    </source>
</evidence>
<evidence type="ECO:0000256" key="2">
    <source>
        <dbReference type="ARBA" id="ARBA00004687"/>
    </source>
</evidence>
<evidence type="ECO:0000256" key="7">
    <source>
        <dbReference type="ARBA" id="ARBA00022989"/>
    </source>
</evidence>
<dbReference type="UniPathway" id="UPA00196"/>
<keyword evidence="7 10" id="KW-1133">Transmembrane helix</keyword>
<evidence type="ECO:0000313" key="11">
    <source>
        <dbReference type="EMBL" id="OMO93334.1"/>
    </source>
</evidence>
<evidence type="ECO:0000256" key="4">
    <source>
        <dbReference type="ARBA" id="ARBA00022502"/>
    </source>
</evidence>
<dbReference type="GO" id="GO:0005789">
    <property type="term" value="C:endoplasmic reticulum membrane"/>
    <property type="evidence" value="ECO:0007669"/>
    <property type="project" value="UniProtKB-SubCell"/>
</dbReference>
<dbReference type="PANTHER" id="PTHR28650:SF1">
    <property type="entry name" value="PHOSPHATIDYLINOSITOL-GLYCAN BIOSYNTHESIS CLASS X PROTEIN"/>
    <property type="match status" value="1"/>
</dbReference>
<name>A0A1R3JET5_9ROSI</name>
<gene>
    <name evidence="11" type="ORF">COLO4_16967</name>
</gene>
<keyword evidence="9" id="KW-0325">Glycoprotein</keyword>
<dbReference type="Proteomes" id="UP000187203">
    <property type="component" value="Unassembled WGS sequence"/>
</dbReference>
<comment type="pathway">
    <text evidence="2">Glycolipid biosynthesis; glycosylphosphatidylinositol-anchor biosynthesis.</text>
</comment>
<evidence type="ECO:0000313" key="12">
    <source>
        <dbReference type="Proteomes" id="UP000187203"/>
    </source>
</evidence>
<feature type="transmembrane region" description="Helical" evidence="10">
    <location>
        <begin position="406"/>
        <end position="429"/>
    </location>
</feature>
<keyword evidence="4" id="KW-0337">GPI-anchor biosynthesis</keyword>
<evidence type="ECO:0000256" key="6">
    <source>
        <dbReference type="ARBA" id="ARBA00022824"/>
    </source>
</evidence>
<dbReference type="InterPro" id="IPR013233">
    <property type="entry name" value="PIG-X/PBN1"/>
</dbReference>
<dbReference type="AlphaFoldDB" id="A0A1R3JET5"/>
<proteinExistence type="inferred from homology"/>
<sequence>MASSLRSWIEIRLEGKWKSSKVALLVAPPPTMAVVDTDEFAGDELFILFSSLFPFTQLKRIQGVLNEQSIKKNFLECQLLQFSSQPQALFRWLELERFLFGSQFGGEFKLQIGNTNDSVLNRQFLLYAMATRQCNLLYIKQKLAILWMFLSIASSFTHAFSSLTEVEMSGASESQNSDARKYIMKSYFDKYESLHDSNFEDFMAHELSSSLCEVFPDNLNLDVKLSVLERSLVGEGSHRHLSSSVRLQIEPQPIPKLPSHSCEVVIIQRLPLGVFADPFELEHLHERKVFKNVAVFGDTDLELPSFRSNRSVVEVHMDAGSNILSAQNNELEISIQLPLHARYQPLDESGYSIVEIGEPDIMLSCSKEEKQHEKSCWFMLPTDGAKSRIDAVAWRIPSGIKAHARLVSVVTFITAFLSTFSIVLASIYCSGVKVSKNMKQS</sequence>
<accession>A0A1R3JET5</accession>
<organism evidence="11 12">
    <name type="scientific">Corchorus olitorius</name>
    <dbReference type="NCBI Taxonomy" id="93759"/>
    <lineage>
        <taxon>Eukaryota</taxon>
        <taxon>Viridiplantae</taxon>
        <taxon>Streptophyta</taxon>
        <taxon>Embryophyta</taxon>
        <taxon>Tracheophyta</taxon>
        <taxon>Spermatophyta</taxon>
        <taxon>Magnoliopsida</taxon>
        <taxon>eudicotyledons</taxon>
        <taxon>Gunneridae</taxon>
        <taxon>Pentapetalae</taxon>
        <taxon>rosids</taxon>
        <taxon>malvids</taxon>
        <taxon>Malvales</taxon>
        <taxon>Malvaceae</taxon>
        <taxon>Grewioideae</taxon>
        <taxon>Apeibeae</taxon>
        <taxon>Corchorus</taxon>
    </lineage>
</organism>
<dbReference type="GO" id="GO:0006506">
    <property type="term" value="P:GPI anchor biosynthetic process"/>
    <property type="evidence" value="ECO:0007669"/>
    <property type="project" value="UniProtKB-UniPathway"/>
</dbReference>
<dbReference type="EMBL" id="AWUE01016273">
    <property type="protein sequence ID" value="OMO93334.1"/>
    <property type="molecule type" value="Genomic_DNA"/>
</dbReference>
<dbReference type="InterPro" id="IPR040039">
    <property type="entry name" value="PIGX"/>
</dbReference>
<protein>
    <submittedName>
        <fullName evidence="11">Glycosylphosphatidylinositol-mannosyltransferase I, PIG-X/PBN1</fullName>
    </submittedName>
</protein>
<dbReference type="PANTHER" id="PTHR28650">
    <property type="entry name" value="PHOSPHATIDYLINOSITOL-GLYCAN BIOSYNTHESIS CLASS X PROTEIN"/>
    <property type="match status" value="1"/>
</dbReference>
<dbReference type="SMART" id="SM00780">
    <property type="entry name" value="PIG-X"/>
    <property type="match status" value="1"/>
</dbReference>
<dbReference type="Pfam" id="PF08320">
    <property type="entry name" value="PIG-X"/>
    <property type="match status" value="1"/>
</dbReference>
<evidence type="ECO:0000256" key="10">
    <source>
        <dbReference type="SAM" id="Phobius"/>
    </source>
</evidence>
<reference evidence="12" key="1">
    <citation type="submission" date="2013-09" db="EMBL/GenBank/DDBJ databases">
        <title>Corchorus olitorius genome sequencing.</title>
        <authorList>
            <person name="Alam M."/>
            <person name="Haque M.S."/>
            <person name="Islam M.S."/>
            <person name="Emdad E.M."/>
            <person name="Islam M.M."/>
            <person name="Ahmed B."/>
            <person name="Halim A."/>
            <person name="Hossen Q.M.M."/>
            <person name="Hossain M.Z."/>
            <person name="Ahmed R."/>
            <person name="Khan M.M."/>
            <person name="Islam R."/>
            <person name="Rashid M.M."/>
            <person name="Khan S.A."/>
            <person name="Rahman M.S."/>
            <person name="Alam M."/>
            <person name="Yahiya A.S."/>
            <person name="Khan M.S."/>
            <person name="Azam M.S."/>
            <person name="Haque T."/>
            <person name="Lashkar M.Z.H."/>
            <person name="Akhand A.I."/>
            <person name="Morshed G."/>
            <person name="Roy S."/>
            <person name="Uddin K.S."/>
            <person name="Rabeya T."/>
            <person name="Hossain A.S."/>
            <person name="Chowdhury A."/>
            <person name="Snigdha A.R."/>
            <person name="Mortoza M.S."/>
            <person name="Matin S.A."/>
            <person name="Hoque S.M.E."/>
            <person name="Islam M.K."/>
            <person name="Roy D.K."/>
            <person name="Haider R."/>
            <person name="Moosa M.M."/>
            <person name="Elias S.M."/>
            <person name="Hasan A.M."/>
            <person name="Jahan S."/>
            <person name="Shafiuddin M."/>
            <person name="Mahmood N."/>
            <person name="Shommy N.S."/>
        </authorList>
    </citation>
    <scope>NUCLEOTIDE SEQUENCE [LARGE SCALE GENOMIC DNA]</scope>
    <source>
        <strain evidence="12">cv. O-4</strain>
    </source>
</reference>
<evidence type="ECO:0000256" key="8">
    <source>
        <dbReference type="ARBA" id="ARBA00023136"/>
    </source>
</evidence>
<keyword evidence="8 10" id="KW-0472">Membrane</keyword>
<comment type="subcellular location">
    <subcellularLocation>
        <location evidence="1">Endoplasmic reticulum membrane</location>
        <topology evidence="1">Single-pass membrane protein</topology>
    </subcellularLocation>
</comment>
<dbReference type="OrthoDB" id="5546453at2759"/>
<keyword evidence="5 10" id="KW-0812">Transmembrane</keyword>
<comment type="similarity">
    <text evidence="3">Belongs to the PIGX family.</text>
</comment>
<comment type="caution">
    <text evidence="11">The sequence shown here is derived from an EMBL/GenBank/DDBJ whole genome shotgun (WGS) entry which is preliminary data.</text>
</comment>
<evidence type="ECO:0000256" key="5">
    <source>
        <dbReference type="ARBA" id="ARBA00022692"/>
    </source>
</evidence>
<evidence type="ECO:0000256" key="1">
    <source>
        <dbReference type="ARBA" id="ARBA00004389"/>
    </source>
</evidence>
<keyword evidence="6" id="KW-0256">Endoplasmic reticulum</keyword>
<evidence type="ECO:0000256" key="3">
    <source>
        <dbReference type="ARBA" id="ARBA00010345"/>
    </source>
</evidence>
<keyword evidence="12" id="KW-1185">Reference proteome</keyword>